<evidence type="ECO:0000259" key="1">
    <source>
        <dbReference type="Pfam" id="PF01966"/>
    </source>
</evidence>
<dbReference type="SUPFAM" id="SSF109604">
    <property type="entry name" value="HD-domain/PDEase-like"/>
    <property type="match status" value="1"/>
</dbReference>
<evidence type="ECO:0000313" key="3">
    <source>
        <dbReference type="Proteomes" id="UP000317365"/>
    </source>
</evidence>
<dbReference type="AlphaFoldDB" id="A0A515EUS6"/>
<name>A0A515EUS6_9BURK</name>
<dbReference type="CDD" id="cd00077">
    <property type="entry name" value="HDc"/>
    <property type="match status" value="1"/>
</dbReference>
<proteinExistence type="predicted"/>
<organism evidence="2 3">
    <name type="scientific">Rhodoferax aquaticus</name>
    <dbReference type="NCBI Taxonomy" id="2527691"/>
    <lineage>
        <taxon>Bacteria</taxon>
        <taxon>Pseudomonadati</taxon>
        <taxon>Pseudomonadota</taxon>
        <taxon>Betaproteobacteria</taxon>
        <taxon>Burkholderiales</taxon>
        <taxon>Comamonadaceae</taxon>
        <taxon>Rhodoferax</taxon>
    </lineage>
</organism>
<dbReference type="KEGG" id="rhg:EXZ61_20920"/>
<dbReference type="Gene3D" id="1.10.3210.10">
    <property type="entry name" value="Hypothetical protein af1432"/>
    <property type="match status" value="1"/>
</dbReference>
<protein>
    <recommendedName>
        <fullName evidence="1">HD domain-containing protein</fullName>
    </recommendedName>
</protein>
<sequence>MKFFPIPVALLELGKPLPVDVWSASGKLLLKKGQSVDTEEDREKLRAHNASSTLADALAWQRSYERTVRMLLREGADVQEIARLYMPTDIPEIDRVVDAEVKGGWLDMQEVLRGILYQCGLAINPIPRLVGIEKKVFDLLQADVDESLFCLFQALADDTLGYCATHALLCAVVCNLTANKLGLDPEQSHVLLRTALTMNIGMARDQDRLARQSTAPSESQREIIRDHSEKSVEILRGFGIDDENQLDIVRWHHTAQSNEGLPQTLSSRRILAMTDGFVAKMAARKTRSPMLPVTAVRSMIVGAQGDAIGVGSAMAQAVGFYPPGTYVQLVNGETAVAVQRGARANTPWVVSIVGKDGIPLEKYVCKDTSNPAFAIEKPLSFEKVRVMVSLEKVRKARAAIPR</sequence>
<feature type="domain" description="HD" evidence="1">
    <location>
        <begin position="164"/>
        <end position="267"/>
    </location>
</feature>
<dbReference type="Proteomes" id="UP000317365">
    <property type="component" value="Chromosome"/>
</dbReference>
<dbReference type="InterPro" id="IPR006674">
    <property type="entry name" value="HD_domain"/>
</dbReference>
<accession>A0A515EUS6</accession>
<evidence type="ECO:0000313" key="2">
    <source>
        <dbReference type="EMBL" id="QDL56420.1"/>
    </source>
</evidence>
<gene>
    <name evidence="2" type="ORF">EXZ61_20920</name>
</gene>
<keyword evidence="3" id="KW-1185">Reference proteome</keyword>
<reference evidence="3" key="1">
    <citation type="submission" date="2019-02" db="EMBL/GenBank/DDBJ databases">
        <title>Complete genome sequence of Rhodoferax sp. Gr-4.</title>
        <authorList>
            <person name="Jin L."/>
        </authorList>
    </citation>
    <scope>NUCLEOTIDE SEQUENCE [LARGE SCALE GENOMIC DNA]</scope>
    <source>
        <strain evidence="3">Gr-4</strain>
    </source>
</reference>
<dbReference type="Pfam" id="PF01966">
    <property type="entry name" value="HD"/>
    <property type="match status" value="1"/>
</dbReference>
<dbReference type="EMBL" id="CP036282">
    <property type="protein sequence ID" value="QDL56420.1"/>
    <property type="molecule type" value="Genomic_DNA"/>
</dbReference>
<dbReference type="InterPro" id="IPR003607">
    <property type="entry name" value="HD/PDEase_dom"/>
</dbReference>
<reference evidence="3" key="2">
    <citation type="journal article" date="2020" name="Int. J. Syst. Evol. Microbiol.">
        <title>Genomic insights into a novel species Rhodoferax aquaticus sp. nov., isolated from freshwater.</title>
        <authorList>
            <person name="Li T."/>
            <person name="Zhuo Y."/>
            <person name="Jin C.Z."/>
            <person name="Wu X."/>
            <person name="Ko S.R."/>
            <person name="Jin F.J."/>
            <person name="Ahn C.Y."/>
            <person name="Oh H.M."/>
            <person name="Lee H.G."/>
            <person name="Jin L."/>
        </authorList>
    </citation>
    <scope>NUCLEOTIDE SEQUENCE [LARGE SCALE GENOMIC DNA]</scope>
    <source>
        <strain evidence="3">Gr-4</strain>
    </source>
</reference>
<dbReference type="RefSeq" id="WP_142813855.1">
    <property type="nucleotide sequence ID" value="NZ_CP036282.1"/>
</dbReference>